<accession>A0A6J7RRV0</accession>
<evidence type="ECO:0000313" key="1">
    <source>
        <dbReference type="EMBL" id="CAB5031382.1"/>
    </source>
</evidence>
<organism evidence="1">
    <name type="scientific">freshwater metagenome</name>
    <dbReference type="NCBI Taxonomy" id="449393"/>
    <lineage>
        <taxon>unclassified sequences</taxon>
        <taxon>metagenomes</taxon>
        <taxon>ecological metagenomes</taxon>
    </lineage>
</organism>
<proteinExistence type="predicted"/>
<dbReference type="AlphaFoldDB" id="A0A6J7RRV0"/>
<name>A0A6J7RRV0_9ZZZZ</name>
<dbReference type="EMBL" id="CAFBPN010000153">
    <property type="protein sequence ID" value="CAB5031382.1"/>
    <property type="molecule type" value="Genomic_DNA"/>
</dbReference>
<sequence>MHMHFWNSVFHCTRDIDVVVAIEIGVNTTLQGDFCSAHFPSLCGTLCNVVEREQIRGATQVEAEWAFRKTTELALERAYVGVVDVAVVHPGDGVANSALAQVVGKFGNGVHFAPASAEQCNNLLLVGEVSGFNAIKNFTQLSRNFSSTRNQDRWLVVGTGVPLC</sequence>
<reference evidence="1" key="1">
    <citation type="submission" date="2020-05" db="EMBL/GenBank/DDBJ databases">
        <authorList>
            <person name="Chiriac C."/>
            <person name="Salcher M."/>
            <person name="Ghai R."/>
            <person name="Kavagutti S V."/>
        </authorList>
    </citation>
    <scope>NUCLEOTIDE SEQUENCE</scope>
</reference>
<protein>
    <submittedName>
        <fullName evidence="1">Unannotated protein</fullName>
    </submittedName>
</protein>
<gene>
    <name evidence="1" type="ORF">UFOPK4098_01584</name>
</gene>